<feature type="transmembrane region" description="Helical" evidence="2">
    <location>
        <begin position="17"/>
        <end position="38"/>
    </location>
</feature>
<dbReference type="NCBIfam" id="TIGR01076">
    <property type="entry name" value="sortase_fam"/>
    <property type="match status" value="1"/>
</dbReference>
<dbReference type="Pfam" id="PF04203">
    <property type="entry name" value="Sortase"/>
    <property type="match status" value="1"/>
</dbReference>
<keyword evidence="2" id="KW-0812">Transmembrane</keyword>
<sequence length="216" mass="23794">MIFFAKYMLLKIFSKRVLLIVASAGLVLFVVVFFFIFISKNSMQGSSVVLVENAVAQSNQEQIIQEEFSVGLPVRLQIPAIDVDAAVISVGITSDGEMDVPKNPADVAWYSPGSRPGENGSAVIAGHYDQKNNVSAVFTNLHSLKKGDTIVVEDEEGVTTTFVVRDIMVYDKDRDATDVFFSRDGNAHLNLVTCTGVWDKSEKSYSERIIVFSDKK</sequence>
<proteinExistence type="predicted"/>
<gene>
    <name evidence="3" type="ORF">COU32_04085</name>
</gene>
<dbReference type="Gene3D" id="2.40.260.10">
    <property type="entry name" value="Sortase"/>
    <property type="match status" value="1"/>
</dbReference>
<protein>
    <submittedName>
        <fullName evidence="3">Class F sortase</fullName>
    </submittedName>
</protein>
<dbReference type="InterPro" id="IPR023365">
    <property type="entry name" value="Sortase_dom-sf"/>
</dbReference>
<dbReference type="InterPro" id="IPR042001">
    <property type="entry name" value="Sortase_F"/>
</dbReference>
<dbReference type="SUPFAM" id="SSF63817">
    <property type="entry name" value="Sortase"/>
    <property type="match status" value="1"/>
</dbReference>
<evidence type="ECO:0000256" key="1">
    <source>
        <dbReference type="ARBA" id="ARBA00022801"/>
    </source>
</evidence>
<accession>A0A2H0TXH2</accession>
<evidence type="ECO:0000313" key="3">
    <source>
        <dbReference type="EMBL" id="PIR76107.1"/>
    </source>
</evidence>
<evidence type="ECO:0000256" key="2">
    <source>
        <dbReference type="SAM" id="Phobius"/>
    </source>
</evidence>
<reference evidence="4" key="1">
    <citation type="submission" date="2017-09" db="EMBL/GenBank/DDBJ databases">
        <title>Depth-based differentiation of microbial function through sediment-hosted aquifers and enrichment of novel symbionts in the deep terrestrial subsurface.</title>
        <authorList>
            <person name="Probst A.J."/>
            <person name="Ladd B."/>
            <person name="Jarett J.K."/>
            <person name="Geller-Mcgrath D.E."/>
            <person name="Sieber C.M.K."/>
            <person name="Emerson J.B."/>
            <person name="Anantharaman K."/>
            <person name="Thomas B.C."/>
            <person name="Malmstrom R."/>
            <person name="Stieglmeier M."/>
            <person name="Klingl A."/>
            <person name="Woyke T."/>
            <person name="Ryan C.M."/>
            <person name="Banfield J.F."/>
        </authorList>
    </citation>
    <scope>NUCLEOTIDE SEQUENCE [LARGE SCALE GENOMIC DNA]</scope>
</reference>
<dbReference type="AlphaFoldDB" id="A0A2H0TXH2"/>
<organism evidence="3 4">
    <name type="scientific">Candidatus Magasanikbacteria bacterium CG10_big_fil_rev_8_21_14_0_10_42_10</name>
    <dbReference type="NCBI Taxonomy" id="1974649"/>
    <lineage>
        <taxon>Bacteria</taxon>
        <taxon>Candidatus Magasanikiibacteriota</taxon>
    </lineage>
</organism>
<keyword evidence="2" id="KW-0472">Membrane</keyword>
<dbReference type="EMBL" id="PFBY01000042">
    <property type="protein sequence ID" value="PIR76107.1"/>
    <property type="molecule type" value="Genomic_DNA"/>
</dbReference>
<dbReference type="GO" id="GO:0016787">
    <property type="term" value="F:hydrolase activity"/>
    <property type="evidence" value="ECO:0007669"/>
    <property type="project" value="UniProtKB-KW"/>
</dbReference>
<dbReference type="Proteomes" id="UP000231530">
    <property type="component" value="Unassembled WGS sequence"/>
</dbReference>
<keyword evidence="1" id="KW-0378">Hydrolase</keyword>
<dbReference type="InterPro" id="IPR005754">
    <property type="entry name" value="Sortase"/>
</dbReference>
<keyword evidence="2" id="KW-1133">Transmembrane helix</keyword>
<name>A0A2H0TXH2_9BACT</name>
<comment type="caution">
    <text evidence="3">The sequence shown here is derived from an EMBL/GenBank/DDBJ whole genome shotgun (WGS) entry which is preliminary data.</text>
</comment>
<evidence type="ECO:0000313" key="4">
    <source>
        <dbReference type="Proteomes" id="UP000231530"/>
    </source>
</evidence>
<dbReference type="CDD" id="cd05829">
    <property type="entry name" value="Sortase_F"/>
    <property type="match status" value="1"/>
</dbReference>